<feature type="domain" description="ABC transporter" evidence="8">
    <location>
        <begin position="8"/>
        <end position="258"/>
    </location>
</feature>
<protein>
    <submittedName>
        <fullName evidence="9">Oligopeptide transport system ATP-binding protein</fullName>
    </submittedName>
</protein>
<keyword evidence="4" id="KW-1003">Cell membrane</keyword>
<keyword evidence="6 9" id="KW-0067">ATP-binding</keyword>
<comment type="similarity">
    <text evidence="2">Belongs to the ABC transporter superfamily.</text>
</comment>
<evidence type="ECO:0000256" key="2">
    <source>
        <dbReference type="ARBA" id="ARBA00005417"/>
    </source>
</evidence>
<dbReference type="CDD" id="cd03257">
    <property type="entry name" value="ABC_NikE_OppD_transporters"/>
    <property type="match status" value="1"/>
</dbReference>
<gene>
    <name evidence="9" type="ORF">SAMN07250955_11569</name>
</gene>
<evidence type="ECO:0000256" key="4">
    <source>
        <dbReference type="ARBA" id="ARBA00022475"/>
    </source>
</evidence>
<evidence type="ECO:0000259" key="8">
    <source>
        <dbReference type="PROSITE" id="PS50893"/>
    </source>
</evidence>
<evidence type="ECO:0000256" key="1">
    <source>
        <dbReference type="ARBA" id="ARBA00004417"/>
    </source>
</evidence>
<dbReference type="InterPro" id="IPR003593">
    <property type="entry name" value="AAA+_ATPase"/>
</dbReference>
<dbReference type="Gene3D" id="3.40.50.300">
    <property type="entry name" value="P-loop containing nucleotide triphosphate hydrolases"/>
    <property type="match status" value="1"/>
</dbReference>
<dbReference type="Pfam" id="PF00005">
    <property type="entry name" value="ABC_tran"/>
    <property type="match status" value="1"/>
</dbReference>
<evidence type="ECO:0000313" key="10">
    <source>
        <dbReference type="Proteomes" id="UP000197065"/>
    </source>
</evidence>
<dbReference type="RefSeq" id="WP_088562651.1">
    <property type="nucleotide sequence ID" value="NZ_FYEH01000015.1"/>
</dbReference>
<proteinExistence type="inferred from homology"/>
<dbReference type="PROSITE" id="PS00211">
    <property type="entry name" value="ABC_TRANSPORTER_1"/>
    <property type="match status" value="1"/>
</dbReference>
<dbReference type="SUPFAM" id="SSF52540">
    <property type="entry name" value="P-loop containing nucleoside triphosphate hydrolases"/>
    <property type="match status" value="1"/>
</dbReference>
<keyword evidence="5" id="KW-0547">Nucleotide-binding</keyword>
<comment type="subcellular location">
    <subcellularLocation>
        <location evidence="1">Cell inner membrane</location>
        <topology evidence="1">Peripheral membrane protein</topology>
    </subcellularLocation>
</comment>
<name>A0A212RVR5_9PROT</name>
<evidence type="ECO:0000313" key="9">
    <source>
        <dbReference type="EMBL" id="SNB76768.1"/>
    </source>
</evidence>
<evidence type="ECO:0000256" key="5">
    <source>
        <dbReference type="ARBA" id="ARBA00022741"/>
    </source>
</evidence>
<dbReference type="FunFam" id="3.40.50.300:FF:000016">
    <property type="entry name" value="Oligopeptide ABC transporter ATP-binding component"/>
    <property type="match status" value="1"/>
</dbReference>
<dbReference type="SMART" id="SM00382">
    <property type="entry name" value="AAA"/>
    <property type="match status" value="1"/>
</dbReference>
<keyword evidence="7" id="KW-0472">Membrane</keyword>
<dbReference type="GO" id="GO:0015833">
    <property type="term" value="P:peptide transport"/>
    <property type="evidence" value="ECO:0007669"/>
    <property type="project" value="InterPro"/>
</dbReference>
<dbReference type="PANTHER" id="PTHR43297">
    <property type="entry name" value="OLIGOPEPTIDE TRANSPORT ATP-BINDING PROTEIN APPD"/>
    <property type="match status" value="1"/>
</dbReference>
<organism evidence="9 10">
    <name type="scientific">Arboricoccus pini</name>
    <dbReference type="NCBI Taxonomy" id="1963835"/>
    <lineage>
        <taxon>Bacteria</taxon>
        <taxon>Pseudomonadati</taxon>
        <taxon>Pseudomonadota</taxon>
        <taxon>Alphaproteobacteria</taxon>
        <taxon>Geminicoccales</taxon>
        <taxon>Geminicoccaceae</taxon>
        <taxon>Arboricoccus</taxon>
    </lineage>
</organism>
<evidence type="ECO:0000256" key="3">
    <source>
        <dbReference type="ARBA" id="ARBA00022448"/>
    </source>
</evidence>
<keyword evidence="3" id="KW-0813">Transport</keyword>
<keyword evidence="10" id="KW-1185">Reference proteome</keyword>
<dbReference type="Pfam" id="PF08352">
    <property type="entry name" value="oligo_HPY"/>
    <property type="match status" value="1"/>
</dbReference>
<dbReference type="GO" id="GO:0005886">
    <property type="term" value="C:plasma membrane"/>
    <property type="evidence" value="ECO:0007669"/>
    <property type="project" value="UniProtKB-SubCell"/>
</dbReference>
<dbReference type="InterPro" id="IPR013563">
    <property type="entry name" value="Oligopep_ABC_C"/>
</dbReference>
<dbReference type="Proteomes" id="UP000197065">
    <property type="component" value="Unassembled WGS sequence"/>
</dbReference>
<dbReference type="EMBL" id="FYEH01000015">
    <property type="protein sequence ID" value="SNB76768.1"/>
    <property type="molecule type" value="Genomic_DNA"/>
</dbReference>
<reference evidence="9 10" key="1">
    <citation type="submission" date="2017-06" db="EMBL/GenBank/DDBJ databases">
        <authorList>
            <person name="Kim H.J."/>
            <person name="Triplett B.A."/>
        </authorList>
    </citation>
    <scope>NUCLEOTIDE SEQUENCE [LARGE SCALE GENOMIC DNA]</scope>
    <source>
        <strain evidence="9 10">B29T1</strain>
    </source>
</reference>
<evidence type="ECO:0000256" key="6">
    <source>
        <dbReference type="ARBA" id="ARBA00022840"/>
    </source>
</evidence>
<evidence type="ECO:0000256" key="7">
    <source>
        <dbReference type="ARBA" id="ARBA00023136"/>
    </source>
</evidence>
<dbReference type="GO" id="GO:0005524">
    <property type="term" value="F:ATP binding"/>
    <property type="evidence" value="ECO:0007669"/>
    <property type="project" value="UniProtKB-KW"/>
</dbReference>
<dbReference type="InterPro" id="IPR017871">
    <property type="entry name" value="ABC_transporter-like_CS"/>
</dbReference>
<dbReference type="GO" id="GO:0055085">
    <property type="term" value="P:transmembrane transport"/>
    <property type="evidence" value="ECO:0007669"/>
    <property type="project" value="UniProtKB-ARBA"/>
</dbReference>
<dbReference type="InterPro" id="IPR027417">
    <property type="entry name" value="P-loop_NTPase"/>
</dbReference>
<sequence>MTQPILSVRGLNVRFRGRGGGEVHVVRDVDFELAAGQTLALVGESGSGKSVTSLALMRLLPGEPRCRIGGRVLLEGRDLLYLTEAGMRGVRGNEIAMIFQEPMTSLNPVHRVGEQIAESVRFHKGLGRRDALDRAVELLELVGIPDPLRRAQAFPHEMSGGMRQRVMIAIALACDPKVLIADEPTTALDVTIQAQVLELLRDLQARTGMAMLFITHNLGVVAEIADRVMVMYAGRIVEQAAVDPLFAKPLMPYTRGLLGAVPRLDIFAKEKPPLTSIPGAVPDPAHPPKGCAFNPRCTHRQGGLCDQRTPPLEAAQPGHDVRCLRWREAMEAA</sequence>
<dbReference type="NCBIfam" id="TIGR01727">
    <property type="entry name" value="oligo_HPY"/>
    <property type="match status" value="1"/>
</dbReference>
<dbReference type="PROSITE" id="PS50893">
    <property type="entry name" value="ABC_TRANSPORTER_2"/>
    <property type="match status" value="1"/>
</dbReference>
<dbReference type="AlphaFoldDB" id="A0A212RVR5"/>
<dbReference type="InterPro" id="IPR050388">
    <property type="entry name" value="ABC_Ni/Peptide_Import"/>
</dbReference>
<dbReference type="OrthoDB" id="37801at2"/>
<dbReference type="InterPro" id="IPR003439">
    <property type="entry name" value="ABC_transporter-like_ATP-bd"/>
</dbReference>
<dbReference type="GO" id="GO:0016887">
    <property type="term" value="F:ATP hydrolysis activity"/>
    <property type="evidence" value="ECO:0007669"/>
    <property type="project" value="InterPro"/>
</dbReference>
<dbReference type="PANTHER" id="PTHR43297:SF2">
    <property type="entry name" value="DIPEPTIDE TRANSPORT ATP-BINDING PROTEIN DPPD"/>
    <property type="match status" value="1"/>
</dbReference>
<accession>A0A212RVR5</accession>